<reference evidence="1" key="1">
    <citation type="submission" date="2020-08" db="EMBL/GenBank/DDBJ databases">
        <title>Multicomponent nature underlies the extraordinary mechanical properties of spider dragline silk.</title>
        <authorList>
            <person name="Kono N."/>
            <person name="Nakamura H."/>
            <person name="Mori M."/>
            <person name="Yoshida Y."/>
            <person name="Ohtoshi R."/>
            <person name="Malay A.D."/>
            <person name="Moran D.A.P."/>
            <person name="Tomita M."/>
            <person name="Numata K."/>
            <person name="Arakawa K."/>
        </authorList>
    </citation>
    <scope>NUCLEOTIDE SEQUENCE</scope>
</reference>
<comment type="caution">
    <text evidence="1">The sequence shown here is derived from an EMBL/GenBank/DDBJ whole genome shotgun (WGS) entry which is preliminary data.</text>
</comment>
<dbReference type="GO" id="GO:0003676">
    <property type="term" value="F:nucleic acid binding"/>
    <property type="evidence" value="ECO:0007669"/>
    <property type="project" value="InterPro"/>
</dbReference>
<gene>
    <name evidence="1" type="ORF">TNCV_2619531</name>
</gene>
<protein>
    <recommendedName>
        <fullName evidence="3">Transposase</fullName>
    </recommendedName>
</protein>
<evidence type="ECO:0008006" key="3">
    <source>
        <dbReference type="Google" id="ProtNLM"/>
    </source>
</evidence>
<organism evidence="1 2">
    <name type="scientific">Trichonephila clavipes</name>
    <name type="common">Golden silk orbweaver</name>
    <name type="synonym">Nephila clavipes</name>
    <dbReference type="NCBI Taxonomy" id="2585209"/>
    <lineage>
        <taxon>Eukaryota</taxon>
        <taxon>Metazoa</taxon>
        <taxon>Ecdysozoa</taxon>
        <taxon>Arthropoda</taxon>
        <taxon>Chelicerata</taxon>
        <taxon>Arachnida</taxon>
        <taxon>Araneae</taxon>
        <taxon>Araneomorphae</taxon>
        <taxon>Entelegynae</taxon>
        <taxon>Araneoidea</taxon>
        <taxon>Nephilidae</taxon>
        <taxon>Trichonephila</taxon>
    </lineage>
</organism>
<dbReference type="EMBL" id="BMAU01021433">
    <property type="protein sequence ID" value="GFY35662.1"/>
    <property type="molecule type" value="Genomic_DNA"/>
</dbReference>
<name>A0A8X6WIE2_TRICX</name>
<dbReference type="Gene3D" id="3.30.420.10">
    <property type="entry name" value="Ribonuclease H-like superfamily/Ribonuclease H"/>
    <property type="match status" value="1"/>
</dbReference>
<sequence>MVWGGIGFHCRTPLIYIAGRLEIQLYISEELEPVVLPYIQHLPSAISQQDNARPHVIRNVQESPIRLNFFFGVFVPPIYRHSKMCGPCMHNDQPGIQHPLLYQINFGNMWNPHGLLNPKDLSKVSLILCRGV</sequence>
<dbReference type="AlphaFoldDB" id="A0A8X6WIE2"/>
<proteinExistence type="predicted"/>
<keyword evidence="2" id="KW-1185">Reference proteome</keyword>
<dbReference type="InterPro" id="IPR036397">
    <property type="entry name" value="RNaseH_sf"/>
</dbReference>
<evidence type="ECO:0000313" key="1">
    <source>
        <dbReference type="EMBL" id="GFY35662.1"/>
    </source>
</evidence>
<dbReference type="Proteomes" id="UP000887159">
    <property type="component" value="Unassembled WGS sequence"/>
</dbReference>
<accession>A0A8X6WIE2</accession>
<evidence type="ECO:0000313" key="2">
    <source>
        <dbReference type="Proteomes" id="UP000887159"/>
    </source>
</evidence>